<dbReference type="SUPFAM" id="SSF52821">
    <property type="entry name" value="Rhodanese/Cell cycle control phosphatase"/>
    <property type="match status" value="1"/>
</dbReference>
<dbReference type="InterPro" id="IPR001307">
    <property type="entry name" value="Thiosulphate_STrfase_CS"/>
</dbReference>
<dbReference type="Proteomes" id="UP000538292">
    <property type="component" value="Unassembled WGS sequence"/>
</dbReference>
<dbReference type="Pfam" id="PF00581">
    <property type="entry name" value="Rhodanese"/>
    <property type="match status" value="1"/>
</dbReference>
<gene>
    <name evidence="3" type="ORF">H2C83_06290</name>
</gene>
<comment type="caution">
    <text evidence="3">The sequence shown here is derived from an EMBL/GenBank/DDBJ whole genome shotgun (WGS) entry which is preliminary data.</text>
</comment>
<evidence type="ECO:0000256" key="1">
    <source>
        <dbReference type="SAM" id="Phobius"/>
    </source>
</evidence>
<feature type="domain" description="Rhodanese" evidence="2">
    <location>
        <begin position="38"/>
        <end position="126"/>
    </location>
</feature>
<proteinExistence type="predicted"/>
<protein>
    <submittedName>
        <fullName evidence="3">Rhodanese-like domain-containing protein</fullName>
    </submittedName>
</protein>
<dbReference type="RefSeq" id="WP_181738937.1">
    <property type="nucleotide sequence ID" value="NZ_JACEOL010000020.1"/>
</dbReference>
<name>A0A7W1XRF7_9BACL</name>
<evidence type="ECO:0000259" key="2">
    <source>
        <dbReference type="PROSITE" id="PS50206"/>
    </source>
</evidence>
<dbReference type="InterPro" id="IPR001763">
    <property type="entry name" value="Rhodanese-like_dom"/>
</dbReference>
<dbReference type="InterPro" id="IPR050229">
    <property type="entry name" value="GlpE_sulfurtransferase"/>
</dbReference>
<feature type="transmembrane region" description="Helical" evidence="1">
    <location>
        <begin position="6"/>
        <end position="25"/>
    </location>
</feature>
<dbReference type="CDD" id="cd00158">
    <property type="entry name" value="RHOD"/>
    <property type="match status" value="1"/>
</dbReference>
<dbReference type="Gene3D" id="3.40.250.10">
    <property type="entry name" value="Rhodanese-like domain"/>
    <property type="match status" value="1"/>
</dbReference>
<dbReference type="InterPro" id="IPR036873">
    <property type="entry name" value="Rhodanese-like_dom_sf"/>
</dbReference>
<dbReference type="GO" id="GO:0004792">
    <property type="term" value="F:thiosulfate-cyanide sulfurtransferase activity"/>
    <property type="evidence" value="ECO:0007669"/>
    <property type="project" value="InterPro"/>
</dbReference>
<dbReference type="SMART" id="SM00450">
    <property type="entry name" value="RHOD"/>
    <property type="match status" value="1"/>
</dbReference>
<keyword evidence="1" id="KW-0812">Transmembrane</keyword>
<evidence type="ECO:0000313" key="3">
    <source>
        <dbReference type="EMBL" id="MBA4601932.1"/>
    </source>
</evidence>
<organism evidence="3 4">
    <name type="scientific">Thermoactinomyces mirandus</name>
    <dbReference type="NCBI Taxonomy" id="2756294"/>
    <lineage>
        <taxon>Bacteria</taxon>
        <taxon>Bacillati</taxon>
        <taxon>Bacillota</taxon>
        <taxon>Bacilli</taxon>
        <taxon>Bacillales</taxon>
        <taxon>Thermoactinomycetaceae</taxon>
        <taxon>Thermoactinomyces</taxon>
    </lineage>
</organism>
<sequence>MDSIYIGLILLAGAILYFFFMNRGIQTIGSDELENIRKKQKILLIDVREKHEFKSGHIPGAINIPLSQKQTLLTKSSDWNKNKPIYLYCQSGSRSGMAARQLRKLGFRQVFHLKGGLLSWNGSIKKGR</sequence>
<dbReference type="EMBL" id="JACEOL010000020">
    <property type="protein sequence ID" value="MBA4601932.1"/>
    <property type="molecule type" value="Genomic_DNA"/>
</dbReference>
<accession>A0A7W1XRF7</accession>
<evidence type="ECO:0000313" key="4">
    <source>
        <dbReference type="Proteomes" id="UP000538292"/>
    </source>
</evidence>
<dbReference type="PROSITE" id="PS50206">
    <property type="entry name" value="RHODANESE_3"/>
    <property type="match status" value="1"/>
</dbReference>
<keyword evidence="4" id="KW-1185">Reference proteome</keyword>
<dbReference type="AlphaFoldDB" id="A0A7W1XRF7"/>
<dbReference type="PANTHER" id="PTHR43031">
    <property type="entry name" value="FAD-DEPENDENT OXIDOREDUCTASE"/>
    <property type="match status" value="1"/>
</dbReference>
<keyword evidence="1" id="KW-1133">Transmembrane helix</keyword>
<keyword evidence="1" id="KW-0472">Membrane</keyword>
<dbReference type="PROSITE" id="PS00380">
    <property type="entry name" value="RHODANESE_1"/>
    <property type="match status" value="1"/>
</dbReference>
<dbReference type="PANTHER" id="PTHR43031:SF18">
    <property type="entry name" value="RHODANESE-RELATED SULFURTRANSFERASES"/>
    <property type="match status" value="1"/>
</dbReference>
<reference evidence="3 4" key="1">
    <citation type="submission" date="2020-07" db="EMBL/GenBank/DDBJ databases">
        <title>Thermoactinomyces phylogeny.</title>
        <authorList>
            <person name="Dunlap C."/>
        </authorList>
    </citation>
    <scope>NUCLEOTIDE SEQUENCE [LARGE SCALE GENOMIC DNA]</scope>
    <source>
        <strain evidence="3 4">AMNI-1</strain>
    </source>
</reference>